<dbReference type="InterPro" id="IPR039422">
    <property type="entry name" value="MarR/SlyA-like"/>
</dbReference>
<feature type="region of interest" description="Disordered" evidence="1">
    <location>
        <begin position="153"/>
        <end position="175"/>
    </location>
</feature>
<organism evidence="3 4">
    <name type="scientific">Sphaerotilus microaerophilus</name>
    <dbReference type="NCBI Taxonomy" id="2914710"/>
    <lineage>
        <taxon>Bacteria</taxon>
        <taxon>Pseudomonadati</taxon>
        <taxon>Pseudomonadota</taxon>
        <taxon>Betaproteobacteria</taxon>
        <taxon>Burkholderiales</taxon>
        <taxon>Sphaerotilaceae</taxon>
        <taxon>Sphaerotilus</taxon>
    </lineage>
</organism>
<sequence length="175" mass="18763">MSDPLPETAPSDLPLERTLSFRLLMLHKLSERSSAVDFLEALGLTPSDGRALATLGSFEPLSVVALAEACSLNKGQASRAAQALVDQGLAHKRGSAEDGRGVVLTLTPAGRELHARTVKLVNERSRGIFGCLSEAEQQLFSDLLDRLIEHNRRRDGLPGGRPGQGMRVASMPVSK</sequence>
<accession>A0ABN6PI64</accession>
<reference evidence="3" key="1">
    <citation type="submission" date="2022-04" db="EMBL/GenBank/DDBJ databases">
        <title>Whole genome sequence of Sphaerotilus sp. FB-5.</title>
        <authorList>
            <person name="Takeda M."/>
            <person name="Narihara S."/>
            <person name="Akimoto M."/>
            <person name="Akimoto R."/>
            <person name="Nishiyashiki S."/>
            <person name="Murakami T."/>
        </authorList>
    </citation>
    <scope>NUCLEOTIDE SEQUENCE</scope>
    <source>
        <strain evidence="3">FB-5</strain>
    </source>
</reference>
<dbReference type="PANTHER" id="PTHR33164:SF43">
    <property type="entry name" value="HTH-TYPE TRANSCRIPTIONAL REPRESSOR YETL"/>
    <property type="match status" value="1"/>
</dbReference>
<dbReference type="RefSeq" id="WP_251972765.1">
    <property type="nucleotide sequence ID" value="NZ_AP025730.1"/>
</dbReference>
<dbReference type="InterPro" id="IPR000835">
    <property type="entry name" value="HTH_MarR-typ"/>
</dbReference>
<dbReference type="Proteomes" id="UP001057498">
    <property type="component" value="Chromosome"/>
</dbReference>
<name>A0ABN6PI64_9BURK</name>
<dbReference type="EMBL" id="AP025730">
    <property type="protein sequence ID" value="BDI04659.1"/>
    <property type="molecule type" value="Genomic_DNA"/>
</dbReference>
<gene>
    <name evidence="3" type="ORF">CATMQ487_16290</name>
</gene>
<dbReference type="SUPFAM" id="SSF46785">
    <property type="entry name" value="Winged helix' DNA-binding domain"/>
    <property type="match status" value="1"/>
</dbReference>
<dbReference type="PROSITE" id="PS50995">
    <property type="entry name" value="HTH_MARR_2"/>
    <property type="match status" value="1"/>
</dbReference>
<dbReference type="Pfam" id="PF12802">
    <property type="entry name" value="MarR_2"/>
    <property type="match status" value="1"/>
</dbReference>
<keyword evidence="4" id="KW-1185">Reference proteome</keyword>
<dbReference type="InterPro" id="IPR036390">
    <property type="entry name" value="WH_DNA-bd_sf"/>
</dbReference>
<proteinExistence type="predicted"/>
<dbReference type="PRINTS" id="PR00598">
    <property type="entry name" value="HTHMARR"/>
</dbReference>
<evidence type="ECO:0000313" key="3">
    <source>
        <dbReference type="EMBL" id="BDI04659.1"/>
    </source>
</evidence>
<dbReference type="Gene3D" id="1.10.10.10">
    <property type="entry name" value="Winged helix-like DNA-binding domain superfamily/Winged helix DNA-binding domain"/>
    <property type="match status" value="1"/>
</dbReference>
<evidence type="ECO:0000256" key="1">
    <source>
        <dbReference type="SAM" id="MobiDB-lite"/>
    </source>
</evidence>
<evidence type="ECO:0000259" key="2">
    <source>
        <dbReference type="PROSITE" id="PS50995"/>
    </source>
</evidence>
<evidence type="ECO:0000313" key="4">
    <source>
        <dbReference type="Proteomes" id="UP001057498"/>
    </source>
</evidence>
<feature type="domain" description="HTH marR-type" evidence="2">
    <location>
        <begin position="16"/>
        <end position="149"/>
    </location>
</feature>
<protein>
    <submittedName>
        <fullName evidence="3">MarR family transcriptional regulator</fullName>
    </submittedName>
</protein>
<dbReference type="SMART" id="SM00347">
    <property type="entry name" value="HTH_MARR"/>
    <property type="match status" value="1"/>
</dbReference>
<dbReference type="InterPro" id="IPR036388">
    <property type="entry name" value="WH-like_DNA-bd_sf"/>
</dbReference>
<dbReference type="PANTHER" id="PTHR33164">
    <property type="entry name" value="TRANSCRIPTIONAL REGULATOR, MARR FAMILY"/>
    <property type="match status" value="1"/>
</dbReference>